<feature type="transmembrane region" description="Helical" evidence="1">
    <location>
        <begin position="35"/>
        <end position="54"/>
    </location>
</feature>
<keyword evidence="1" id="KW-1133">Transmembrane helix</keyword>
<keyword evidence="1" id="KW-0472">Membrane</keyword>
<dbReference type="CDD" id="cd17487">
    <property type="entry name" value="MFS_MFSD5_like"/>
    <property type="match status" value="1"/>
</dbReference>
<feature type="transmembrane region" description="Helical" evidence="1">
    <location>
        <begin position="103"/>
        <end position="121"/>
    </location>
</feature>
<dbReference type="Proteomes" id="UP001432027">
    <property type="component" value="Unassembled WGS sequence"/>
</dbReference>
<feature type="transmembrane region" description="Helical" evidence="1">
    <location>
        <begin position="74"/>
        <end position="94"/>
    </location>
</feature>
<sequence length="434" mass="47656">MFFHVFFIVASAIAIALFVYSKSKVESCEDPAFSLFQRSYIVVYALAVAGDWLQGPHVYALYDSYGMSKHQIELLFIAGFGSSLVFGTVIGSFADKFGRRNNCFLYGVLYGISCLTKHVPVMEVLMIGRFLGGIATSILFSAFESWLMYEHNKRGFSDDKLGVVFSNAALANSLIAIASGYVAQAAADLFGFVAPFDVALLVLAAMSLLVMSRWPENYGDETATTTQSFQKAWTLITSDHRVLCLGLVQALFEGAMYTFVLEWTPALTQAAPIGSSLPHGVIFAAFMVAAAAGSSLFKILTRHTRVENLMRYVLLVSSMCLSMPLIFPFNLTIVFVAFLVFEMCVGIFWPSMACLRGAYLPEETRSTTINMFRIPLNLIVIVILYQNLSMHTIFQCCAGFLLLAAGAQHVLYSSPRKSALPVGSGVTQEEKEGM</sequence>
<feature type="transmembrane region" description="Helical" evidence="1">
    <location>
        <begin position="242"/>
        <end position="260"/>
    </location>
</feature>
<dbReference type="PANTHER" id="PTHR23516">
    <property type="entry name" value="SAM (S-ADENOSYL METHIONINE) TRANSPORTER"/>
    <property type="match status" value="1"/>
</dbReference>
<feature type="transmembrane region" description="Helical" evidence="1">
    <location>
        <begin position="367"/>
        <end position="386"/>
    </location>
</feature>
<reference evidence="2" key="1">
    <citation type="submission" date="2023-10" db="EMBL/GenBank/DDBJ databases">
        <title>Genome assembly of Pristionchus species.</title>
        <authorList>
            <person name="Yoshida K."/>
            <person name="Sommer R.J."/>
        </authorList>
    </citation>
    <scope>NUCLEOTIDE SEQUENCE</scope>
    <source>
        <strain evidence="2">RS0144</strain>
    </source>
</reference>
<name>A0AAV5TQB7_9BILA</name>
<accession>A0AAV5TQB7</accession>
<evidence type="ECO:0008006" key="4">
    <source>
        <dbReference type="Google" id="ProtNLM"/>
    </source>
</evidence>
<dbReference type="AlphaFoldDB" id="A0AAV5TQB7"/>
<dbReference type="Pfam" id="PF05631">
    <property type="entry name" value="MFS_5"/>
    <property type="match status" value="1"/>
</dbReference>
<gene>
    <name evidence="2" type="ORF">PENTCL1PPCAC_18648</name>
</gene>
<feature type="transmembrane region" description="Helical" evidence="1">
    <location>
        <begin position="333"/>
        <end position="355"/>
    </location>
</feature>
<keyword evidence="3" id="KW-1185">Reference proteome</keyword>
<evidence type="ECO:0000313" key="3">
    <source>
        <dbReference type="Proteomes" id="UP001432027"/>
    </source>
</evidence>
<proteinExistence type="predicted"/>
<dbReference type="GO" id="GO:0016020">
    <property type="term" value="C:membrane"/>
    <property type="evidence" value="ECO:0007669"/>
    <property type="project" value="InterPro"/>
</dbReference>
<evidence type="ECO:0000256" key="1">
    <source>
        <dbReference type="SAM" id="Phobius"/>
    </source>
</evidence>
<dbReference type="PANTHER" id="PTHR23516:SF23">
    <property type="entry name" value="MOLYBDATE-ANION TRANSPORTER"/>
    <property type="match status" value="1"/>
</dbReference>
<protein>
    <recommendedName>
        <fullName evidence="4">Samt-1</fullName>
    </recommendedName>
</protein>
<dbReference type="SUPFAM" id="SSF103473">
    <property type="entry name" value="MFS general substrate transporter"/>
    <property type="match status" value="1"/>
</dbReference>
<feature type="transmembrane region" description="Helical" evidence="1">
    <location>
        <begin position="189"/>
        <end position="210"/>
    </location>
</feature>
<feature type="transmembrane region" description="Helical" evidence="1">
    <location>
        <begin position="127"/>
        <end position="149"/>
    </location>
</feature>
<organism evidence="2 3">
    <name type="scientific">Pristionchus entomophagus</name>
    <dbReference type="NCBI Taxonomy" id="358040"/>
    <lineage>
        <taxon>Eukaryota</taxon>
        <taxon>Metazoa</taxon>
        <taxon>Ecdysozoa</taxon>
        <taxon>Nematoda</taxon>
        <taxon>Chromadorea</taxon>
        <taxon>Rhabditida</taxon>
        <taxon>Rhabditina</taxon>
        <taxon>Diplogasteromorpha</taxon>
        <taxon>Diplogasteroidea</taxon>
        <taxon>Neodiplogasteridae</taxon>
        <taxon>Pristionchus</taxon>
    </lineage>
</organism>
<dbReference type="InterPro" id="IPR008509">
    <property type="entry name" value="MOT2/MFSD5"/>
</dbReference>
<dbReference type="EMBL" id="BTSX01000004">
    <property type="protein sequence ID" value="GMS96473.1"/>
    <property type="molecule type" value="Genomic_DNA"/>
</dbReference>
<comment type="caution">
    <text evidence="2">The sequence shown here is derived from an EMBL/GenBank/DDBJ whole genome shotgun (WGS) entry which is preliminary data.</text>
</comment>
<dbReference type="InterPro" id="IPR036259">
    <property type="entry name" value="MFS_trans_sf"/>
</dbReference>
<dbReference type="Gene3D" id="1.20.1250.20">
    <property type="entry name" value="MFS general substrate transporter like domains"/>
    <property type="match status" value="1"/>
</dbReference>
<feature type="transmembrane region" description="Helical" evidence="1">
    <location>
        <begin position="6"/>
        <end position="23"/>
    </location>
</feature>
<feature type="transmembrane region" description="Helical" evidence="1">
    <location>
        <begin position="280"/>
        <end position="297"/>
    </location>
</feature>
<feature type="transmembrane region" description="Helical" evidence="1">
    <location>
        <begin position="309"/>
        <end position="327"/>
    </location>
</feature>
<evidence type="ECO:0000313" key="2">
    <source>
        <dbReference type="EMBL" id="GMS96473.1"/>
    </source>
</evidence>
<keyword evidence="1" id="KW-0812">Transmembrane</keyword>
<dbReference type="GO" id="GO:0015098">
    <property type="term" value="F:molybdate ion transmembrane transporter activity"/>
    <property type="evidence" value="ECO:0007669"/>
    <property type="project" value="InterPro"/>
</dbReference>
<feature type="transmembrane region" description="Helical" evidence="1">
    <location>
        <begin position="161"/>
        <end position="183"/>
    </location>
</feature>